<dbReference type="EMBL" id="JBFCZG010000001">
    <property type="protein sequence ID" value="KAL3427593.1"/>
    <property type="molecule type" value="Genomic_DNA"/>
</dbReference>
<protein>
    <submittedName>
        <fullName evidence="2">Uncharacterized protein</fullName>
    </submittedName>
</protein>
<accession>A0ABR4PW77</accession>
<keyword evidence="3" id="KW-1185">Reference proteome</keyword>
<name>A0ABR4PW77_9HELO</name>
<feature type="region of interest" description="Disordered" evidence="1">
    <location>
        <begin position="115"/>
        <end position="138"/>
    </location>
</feature>
<evidence type="ECO:0000313" key="2">
    <source>
        <dbReference type="EMBL" id="KAL3427593.1"/>
    </source>
</evidence>
<evidence type="ECO:0000256" key="1">
    <source>
        <dbReference type="SAM" id="MobiDB-lite"/>
    </source>
</evidence>
<proteinExistence type="predicted"/>
<dbReference type="Proteomes" id="UP001629113">
    <property type="component" value="Unassembled WGS sequence"/>
</dbReference>
<comment type="caution">
    <text evidence="2">The sequence shown here is derived from an EMBL/GenBank/DDBJ whole genome shotgun (WGS) entry which is preliminary data.</text>
</comment>
<gene>
    <name evidence="2" type="ORF">PVAG01_01102</name>
</gene>
<feature type="compositionally biased region" description="Polar residues" evidence="1">
    <location>
        <begin position="124"/>
        <end position="133"/>
    </location>
</feature>
<organism evidence="2 3">
    <name type="scientific">Phlyctema vagabunda</name>
    <dbReference type="NCBI Taxonomy" id="108571"/>
    <lineage>
        <taxon>Eukaryota</taxon>
        <taxon>Fungi</taxon>
        <taxon>Dikarya</taxon>
        <taxon>Ascomycota</taxon>
        <taxon>Pezizomycotina</taxon>
        <taxon>Leotiomycetes</taxon>
        <taxon>Helotiales</taxon>
        <taxon>Dermateaceae</taxon>
        <taxon>Phlyctema</taxon>
    </lineage>
</organism>
<feature type="region of interest" description="Disordered" evidence="1">
    <location>
        <begin position="1"/>
        <end position="25"/>
    </location>
</feature>
<evidence type="ECO:0000313" key="3">
    <source>
        <dbReference type="Proteomes" id="UP001629113"/>
    </source>
</evidence>
<reference evidence="2 3" key="1">
    <citation type="submission" date="2024-06" db="EMBL/GenBank/DDBJ databases">
        <title>Complete genome of Phlyctema vagabunda strain 19-DSS-EL-015.</title>
        <authorList>
            <person name="Fiorenzani C."/>
        </authorList>
    </citation>
    <scope>NUCLEOTIDE SEQUENCE [LARGE SCALE GENOMIC DNA]</scope>
    <source>
        <strain evidence="2 3">19-DSS-EL-015</strain>
    </source>
</reference>
<sequence length="217" mass="24461">MPGVAILNSQAHHPPSPSQHPLPFRDVNNQSLQYTTSVAPGLQYDSDMEPLVSGPAALAELDEDSLNRFTATGRPIPEYKKSGLSNYSDMYSLPHLLPKRYTDDSVIPAIITDVIPSPKENAPNPGQAQNSSSERPRRPSFLAKLKHDKPKPVPSVMTKVIFMPRGEYLKFFARDQKGDYIGSEPHRQWTEKELEERYGKFKPVLTKARKGWVNYVF</sequence>